<keyword evidence="1" id="KW-0732">Signal</keyword>
<gene>
    <name evidence="2" type="ORF">DFP72DRAFT_815916</name>
</gene>
<evidence type="ECO:0000313" key="3">
    <source>
        <dbReference type="Proteomes" id="UP000521943"/>
    </source>
</evidence>
<evidence type="ECO:0000313" key="2">
    <source>
        <dbReference type="EMBL" id="KAF6751911.1"/>
    </source>
</evidence>
<keyword evidence="3" id="KW-1185">Reference proteome</keyword>
<evidence type="ECO:0000256" key="1">
    <source>
        <dbReference type="SAM" id="SignalP"/>
    </source>
</evidence>
<feature type="chain" id="PRO_5034075555" evidence="1">
    <location>
        <begin position="24"/>
        <end position="87"/>
    </location>
</feature>
<feature type="signal peptide" evidence="1">
    <location>
        <begin position="1"/>
        <end position="23"/>
    </location>
</feature>
<accession>A0A8H6M4I3</accession>
<dbReference type="AlphaFoldDB" id="A0A8H6M4I3"/>
<protein>
    <submittedName>
        <fullName evidence="2">Uncharacterized protein</fullName>
    </submittedName>
</protein>
<organism evidence="2 3">
    <name type="scientific">Ephemerocybe angulata</name>
    <dbReference type="NCBI Taxonomy" id="980116"/>
    <lineage>
        <taxon>Eukaryota</taxon>
        <taxon>Fungi</taxon>
        <taxon>Dikarya</taxon>
        <taxon>Basidiomycota</taxon>
        <taxon>Agaricomycotina</taxon>
        <taxon>Agaricomycetes</taxon>
        <taxon>Agaricomycetidae</taxon>
        <taxon>Agaricales</taxon>
        <taxon>Agaricineae</taxon>
        <taxon>Psathyrellaceae</taxon>
        <taxon>Ephemerocybe</taxon>
    </lineage>
</organism>
<comment type="caution">
    <text evidence="2">The sequence shown here is derived from an EMBL/GenBank/DDBJ whole genome shotgun (WGS) entry which is preliminary data.</text>
</comment>
<dbReference type="OrthoDB" id="3025094at2759"/>
<sequence>MQSLRLRLLTLLALYDLLPYSVLHPPDEAEPLDLASVVEEHAFQKCLEAMTAQGTLTVDEARAFTAIYNGGPSSNAYNSRPSNVQRK</sequence>
<dbReference type="EMBL" id="JACGCI010000047">
    <property type="protein sequence ID" value="KAF6751911.1"/>
    <property type="molecule type" value="Genomic_DNA"/>
</dbReference>
<reference evidence="2 3" key="1">
    <citation type="submission" date="2020-07" db="EMBL/GenBank/DDBJ databases">
        <title>Comparative genomics of pyrophilous fungi reveals a link between fire events and developmental genes.</title>
        <authorList>
            <consortium name="DOE Joint Genome Institute"/>
            <person name="Steindorff A.S."/>
            <person name="Carver A."/>
            <person name="Calhoun S."/>
            <person name="Stillman K."/>
            <person name="Liu H."/>
            <person name="Lipzen A."/>
            <person name="Pangilinan J."/>
            <person name="Labutti K."/>
            <person name="Bruns T.D."/>
            <person name="Grigoriev I.V."/>
        </authorList>
    </citation>
    <scope>NUCLEOTIDE SEQUENCE [LARGE SCALE GENOMIC DNA]</scope>
    <source>
        <strain evidence="2 3">CBS 144469</strain>
    </source>
</reference>
<name>A0A8H6M4I3_9AGAR</name>
<dbReference type="Proteomes" id="UP000521943">
    <property type="component" value="Unassembled WGS sequence"/>
</dbReference>
<proteinExistence type="predicted"/>